<feature type="transmembrane region" description="Helical" evidence="6">
    <location>
        <begin position="193"/>
        <end position="212"/>
    </location>
</feature>
<organism evidence="8 9">
    <name type="scientific">Pedobacter montanisoli</name>
    <dbReference type="NCBI Taxonomy" id="2923277"/>
    <lineage>
        <taxon>Bacteria</taxon>
        <taxon>Pseudomonadati</taxon>
        <taxon>Bacteroidota</taxon>
        <taxon>Sphingobacteriia</taxon>
        <taxon>Sphingobacteriales</taxon>
        <taxon>Sphingobacteriaceae</taxon>
        <taxon>Pedobacter</taxon>
    </lineage>
</organism>
<dbReference type="Pfam" id="PF01292">
    <property type="entry name" value="Ni_hydr_CYTB"/>
    <property type="match status" value="1"/>
</dbReference>
<reference evidence="8" key="1">
    <citation type="submission" date="2022-03" db="EMBL/GenBank/DDBJ databases">
        <authorList>
            <person name="Woo C.Y."/>
        </authorList>
    </citation>
    <scope>NUCLEOTIDE SEQUENCE</scope>
    <source>
        <strain evidence="8">CYS-01</strain>
    </source>
</reference>
<feature type="transmembrane region" description="Helical" evidence="6">
    <location>
        <begin position="93"/>
        <end position="112"/>
    </location>
</feature>
<comment type="caution">
    <text evidence="8">The sequence shown here is derived from an EMBL/GenBank/DDBJ whole genome shotgun (WGS) entry which is preliminary data.</text>
</comment>
<feature type="transmembrane region" description="Helical" evidence="6">
    <location>
        <begin position="33"/>
        <end position="51"/>
    </location>
</feature>
<evidence type="ECO:0000313" key="8">
    <source>
        <dbReference type="EMBL" id="MCJ0742955.1"/>
    </source>
</evidence>
<dbReference type="PANTHER" id="PTHR30485:SF0">
    <property type="entry name" value="NI_FE-HYDROGENASE 1 B-TYPE CYTOCHROME SUBUNIT-RELATED"/>
    <property type="match status" value="1"/>
</dbReference>
<dbReference type="EMBL" id="JALGBH010000002">
    <property type="protein sequence ID" value="MCJ0742955.1"/>
    <property type="molecule type" value="Genomic_DNA"/>
</dbReference>
<evidence type="ECO:0000256" key="1">
    <source>
        <dbReference type="ARBA" id="ARBA00004651"/>
    </source>
</evidence>
<dbReference type="InterPro" id="IPR016174">
    <property type="entry name" value="Di-haem_cyt_TM"/>
</dbReference>
<keyword evidence="2" id="KW-1003">Cell membrane</keyword>
<protein>
    <submittedName>
        <fullName evidence="8">Cytochrome b/b6 domain-containing protein</fullName>
    </submittedName>
</protein>
<keyword evidence="9" id="KW-1185">Reference proteome</keyword>
<sequence>MQKQLQNVFIFQFYIYINMKKEAQQKYSPSLRFWHWGNTLVILGSLVTVLINSTLFDGGSARDFVQKELTDAGANVSPEQARALVHGLEDQVWGIHIYFGYVLAALFLYRIVVEIRADKNQRVIHKFLDALKTYSSNQAFKSTARYELGIKLLYLVFYTLLLIMVVTGLSVAFDDSLRISRSLSHSLKEIHGFCMYPILGFIVLHVGGVYFAERKNKKGIVSDMINGGETNN</sequence>
<keyword evidence="5 6" id="KW-0472">Membrane</keyword>
<dbReference type="InterPro" id="IPR011577">
    <property type="entry name" value="Cyt_b561_bac/Ni-Hgenase"/>
</dbReference>
<accession>A0ABS9ZXD1</accession>
<evidence type="ECO:0000256" key="6">
    <source>
        <dbReference type="SAM" id="Phobius"/>
    </source>
</evidence>
<keyword evidence="3 6" id="KW-0812">Transmembrane</keyword>
<evidence type="ECO:0000256" key="4">
    <source>
        <dbReference type="ARBA" id="ARBA00022989"/>
    </source>
</evidence>
<dbReference type="PANTHER" id="PTHR30485">
    <property type="entry name" value="NI/FE-HYDROGENASE 1 B-TYPE CYTOCHROME SUBUNIT"/>
    <property type="match status" value="1"/>
</dbReference>
<evidence type="ECO:0000259" key="7">
    <source>
        <dbReference type="Pfam" id="PF01292"/>
    </source>
</evidence>
<evidence type="ECO:0000256" key="3">
    <source>
        <dbReference type="ARBA" id="ARBA00022692"/>
    </source>
</evidence>
<gene>
    <name evidence="8" type="ORF">MMF97_09560</name>
</gene>
<dbReference type="RefSeq" id="WP_243361885.1">
    <property type="nucleotide sequence ID" value="NZ_JALGBH010000002.1"/>
</dbReference>
<feature type="transmembrane region" description="Helical" evidence="6">
    <location>
        <begin position="152"/>
        <end position="173"/>
    </location>
</feature>
<evidence type="ECO:0000313" key="9">
    <source>
        <dbReference type="Proteomes" id="UP001165460"/>
    </source>
</evidence>
<proteinExistence type="predicted"/>
<evidence type="ECO:0000256" key="2">
    <source>
        <dbReference type="ARBA" id="ARBA00022475"/>
    </source>
</evidence>
<dbReference type="Gene3D" id="1.20.950.20">
    <property type="entry name" value="Transmembrane di-heme cytochromes, Chain C"/>
    <property type="match status" value="1"/>
</dbReference>
<evidence type="ECO:0000256" key="5">
    <source>
        <dbReference type="ARBA" id="ARBA00023136"/>
    </source>
</evidence>
<keyword evidence="4 6" id="KW-1133">Transmembrane helix</keyword>
<dbReference type="InterPro" id="IPR051542">
    <property type="entry name" value="Hydrogenase_cytochrome"/>
</dbReference>
<comment type="subcellular location">
    <subcellularLocation>
        <location evidence="1">Cell membrane</location>
        <topology evidence="1">Multi-pass membrane protein</topology>
    </subcellularLocation>
</comment>
<name>A0ABS9ZXD1_9SPHI</name>
<dbReference type="SUPFAM" id="SSF81342">
    <property type="entry name" value="Transmembrane di-heme cytochromes"/>
    <property type="match status" value="1"/>
</dbReference>
<dbReference type="Proteomes" id="UP001165460">
    <property type="component" value="Unassembled WGS sequence"/>
</dbReference>
<feature type="domain" description="Cytochrome b561 bacterial/Ni-hydrogenase" evidence="7">
    <location>
        <begin position="27"/>
        <end position="227"/>
    </location>
</feature>